<dbReference type="SUPFAM" id="SSF55729">
    <property type="entry name" value="Acyl-CoA N-acyltransferases (Nat)"/>
    <property type="match status" value="1"/>
</dbReference>
<dbReference type="CDD" id="cd04301">
    <property type="entry name" value="NAT_SF"/>
    <property type="match status" value="1"/>
</dbReference>
<dbReference type="PANTHER" id="PTHR42791:SF2">
    <property type="entry name" value="N-ACETYLTRANSFERASE DOMAIN-CONTAINING PROTEIN"/>
    <property type="match status" value="1"/>
</dbReference>
<protein>
    <recommendedName>
        <fullName evidence="1">N-acetyltransferase domain-containing protein</fullName>
    </recommendedName>
</protein>
<dbReference type="InterPro" id="IPR000182">
    <property type="entry name" value="GNAT_dom"/>
</dbReference>
<evidence type="ECO:0000259" key="1">
    <source>
        <dbReference type="PROSITE" id="PS51186"/>
    </source>
</evidence>
<dbReference type="Proteomes" id="UP000624244">
    <property type="component" value="Unassembled WGS sequence"/>
</dbReference>
<organism evidence="2 3">
    <name type="scientific">Cochliobolus sativus</name>
    <name type="common">Common root rot and spot blotch fungus</name>
    <name type="synonym">Bipolaris sorokiniana</name>
    <dbReference type="NCBI Taxonomy" id="45130"/>
    <lineage>
        <taxon>Eukaryota</taxon>
        <taxon>Fungi</taxon>
        <taxon>Dikarya</taxon>
        <taxon>Ascomycota</taxon>
        <taxon>Pezizomycotina</taxon>
        <taxon>Dothideomycetes</taxon>
        <taxon>Pleosporomycetidae</taxon>
        <taxon>Pleosporales</taxon>
        <taxon>Pleosporineae</taxon>
        <taxon>Pleosporaceae</taxon>
        <taxon>Bipolaris</taxon>
    </lineage>
</organism>
<accession>A0A8H5Z8D8</accession>
<dbReference type="EMBL" id="WNKQ01000019">
    <property type="protein sequence ID" value="KAF5845513.1"/>
    <property type="molecule type" value="Genomic_DNA"/>
</dbReference>
<dbReference type="InterPro" id="IPR016181">
    <property type="entry name" value="Acyl_CoA_acyltransferase"/>
</dbReference>
<dbReference type="Gene3D" id="3.40.630.30">
    <property type="match status" value="1"/>
</dbReference>
<comment type="caution">
    <text evidence="2">The sequence shown here is derived from an EMBL/GenBank/DDBJ whole genome shotgun (WGS) entry which is preliminary data.</text>
</comment>
<reference evidence="2" key="1">
    <citation type="submission" date="2019-11" db="EMBL/GenBank/DDBJ databases">
        <title>Bipolaris sorokiniana Genome sequencing.</title>
        <authorList>
            <person name="Wang H."/>
        </authorList>
    </citation>
    <scope>NUCLEOTIDE SEQUENCE</scope>
</reference>
<name>A0A8H5Z8D8_COCSA</name>
<dbReference type="PROSITE" id="PS51186">
    <property type="entry name" value="GNAT"/>
    <property type="match status" value="1"/>
</dbReference>
<evidence type="ECO:0000313" key="2">
    <source>
        <dbReference type="EMBL" id="KAF5845513.1"/>
    </source>
</evidence>
<dbReference type="PANTHER" id="PTHR42791">
    <property type="entry name" value="GNAT FAMILY ACETYLTRANSFERASE"/>
    <property type="match status" value="1"/>
</dbReference>
<dbReference type="InterPro" id="IPR052523">
    <property type="entry name" value="Trichothecene_AcTrans"/>
</dbReference>
<dbReference type="Pfam" id="PF13508">
    <property type="entry name" value="Acetyltransf_7"/>
    <property type="match status" value="1"/>
</dbReference>
<dbReference type="AlphaFoldDB" id="A0A8H5Z8D8"/>
<sequence>MTIRIYPATPSVAPRLASIHVSAFSSNRLMRAIYPTPAIWAAFKRAVEEKLIADMLDERTSVVVAQSTDMETDGGREIVGFAVWCHACPEDKEEERGSGVKKTYIAPRWNLPEGTDWDILNAWRAAAAKVAESTIGDCRHYELSWIAVSPSHGHQGVGTKLLVWGLDACNKQRVPAYLESTVEAAETFYAKAGFRERGRIQLVVKGELYEEVACVYEPSSMQDEDDVRSR</sequence>
<dbReference type="GO" id="GO:0016747">
    <property type="term" value="F:acyltransferase activity, transferring groups other than amino-acyl groups"/>
    <property type="evidence" value="ECO:0007669"/>
    <property type="project" value="InterPro"/>
</dbReference>
<proteinExistence type="predicted"/>
<evidence type="ECO:0000313" key="3">
    <source>
        <dbReference type="Proteomes" id="UP000624244"/>
    </source>
</evidence>
<feature type="domain" description="N-acetyltransferase" evidence="1">
    <location>
        <begin position="62"/>
        <end position="215"/>
    </location>
</feature>
<gene>
    <name evidence="2" type="ORF">GGP41_003102</name>
</gene>